<dbReference type="Pfam" id="PF00353">
    <property type="entry name" value="HemolysinCabind"/>
    <property type="match status" value="1"/>
</dbReference>
<dbReference type="InterPro" id="IPR011049">
    <property type="entry name" value="Serralysin-like_metalloprot_C"/>
</dbReference>
<reference evidence="1 2" key="2">
    <citation type="submission" date="2013-09" db="EMBL/GenBank/DDBJ databases">
        <title>Whole genome comparison of six Crocosphaera watsonii strains with differing phenotypes.</title>
        <authorList>
            <person name="Bench S.R."/>
            <person name="Heller P."/>
            <person name="Frank I."/>
            <person name="Arciniega M."/>
            <person name="Shilova I.N."/>
            <person name="Zehr J.P."/>
        </authorList>
    </citation>
    <scope>NUCLEOTIDE SEQUENCE [LARGE SCALE GENOMIC DNA]</scope>
    <source>
        <strain evidence="1 2">WH 0005</strain>
    </source>
</reference>
<gene>
    <name evidence="1" type="ORF">CWATWH0005_3040</name>
</gene>
<evidence type="ECO:0000313" key="1">
    <source>
        <dbReference type="EMBL" id="CCQ56330.1"/>
    </source>
</evidence>
<dbReference type="SUPFAM" id="SSF51120">
    <property type="entry name" value="beta-Roll"/>
    <property type="match status" value="1"/>
</dbReference>
<organism evidence="1 2">
    <name type="scientific">Crocosphaera watsonii WH 0005</name>
    <dbReference type="NCBI Taxonomy" id="423472"/>
    <lineage>
        <taxon>Bacteria</taxon>
        <taxon>Bacillati</taxon>
        <taxon>Cyanobacteriota</taxon>
        <taxon>Cyanophyceae</taxon>
        <taxon>Oscillatoriophycideae</taxon>
        <taxon>Chroococcales</taxon>
        <taxon>Aphanothecaceae</taxon>
        <taxon>Crocosphaera</taxon>
    </lineage>
</organism>
<name>T2IW15_CROWT</name>
<dbReference type="NCBIfam" id="NF012211">
    <property type="entry name" value="tand_rpt_95"/>
    <property type="match status" value="2"/>
</dbReference>
<dbReference type="Proteomes" id="UP000017981">
    <property type="component" value="Unassembled WGS sequence"/>
</dbReference>
<protein>
    <submittedName>
        <fullName evidence="1">Uncharacterized protein</fullName>
    </submittedName>
</protein>
<reference evidence="1 2" key="1">
    <citation type="submission" date="2013-01" db="EMBL/GenBank/DDBJ databases">
        <authorList>
            <person name="Bench S."/>
        </authorList>
    </citation>
    <scope>NUCLEOTIDE SEQUENCE [LARGE SCALE GENOMIC DNA]</scope>
    <source>
        <strain evidence="1 2">WH 0005</strain>
    </source>
</reference>
<sequence>MLVTGVSNGSLTLNTDGSFEYTPDADFSGIDTFTYRANDGELNSNIATVTITVDPEEDAPVATGDQYSVNEAGTLTILLDGVLRNDIDFDGDTLTSILVDEPTNGILSFNANGSFEYTPDADFSGIDTFTYRASDGVLNSDIVTVIITVDPVSEPPVFGSLDSDILDAGITPGFDGTDNIAFSGSGDDLIDVVAGTGDNRLYGQSGNDTLTLGGGDRAFGGSGDDQFFLLGGNNAVTGGLGADQFWIANAEIPESRHIITDFNLEDDLLNIAGLGVGSFSDLTLSNEDGNALIAFDDNELATLLRVDADSLTADNFGVLS</sequence>
<dbReference type="Gene3D" id="2.150.10.10">
    <property type="entry name" value="Serralysin-like metalloprotease, C-terminal"/>
    <property type="match status" value="1"/>
</dbReference>
<dbReference type="Gene3D" id="2.60.40.2810">
    <property type="match status" value="1"/>
</dbReference>
<dbReference type="Gene3D" id="2.60.40.3440">
    <property type="match status" value="1"/>
</dbReference>
<evidence type="ECO:0000313" key="2">
    <source>
        <dbReference type="Proteomes" id="UP000017981"/>
    </source>
</evidence>
<dbReference type="Pfam" id="PF17963">
    <property type="entry name" value="Big_9"/>
    <property type="match status" value="2"/>
</dbReference>
<proteinExistence type="predicted"/>
<dbReference type="InterPro" id="IPR001343">
    <property type="entry name" value="Hemolysn_Ca-bd"/>
</dbReference>
<dbReference type="AlphaFoldDB" id="T2IW15"/>
<dbReference type="EMBL" id="CAQL01000600">
    <property type="protein sequence ID" value="CCQ56330.1"/>
    <property type="molecule type" value="Genomic_DNA"/>
</dbReference>
<accession>T2IW15</accession>
<comment type="caution">
    <text evidence="1">The sequence shown here is derived from an EMBL/GenBank/DDBJ whole genome shotgun (WGS) entry which is preliminary data.</text>
</comment>
<dbReference type="GO" id="GO:0005509">
    <property type="term" value="F:calcium ion binding"/>
    <property type="evidence" value="ECO:0007669"/>
    <property type="project" value="InterPro"/>
</dbReference>
<dbReference type="PRINTS" id="PR00313">
    <property type="entry name" value="CABNDNGRPT"/>
</dbReference>